<protein>
    <recommendedName>
        <fullName evidence="5">Bifunctional protein PyrR</fullName>
    </recommendedName>
    <domain>
        <recommendedName>
            <fullName evidence="5">Pyrimidine operon regulatory protein</fullName>
        </recommendedName>
    </domain>
    <domain>
        <recommendedName>
            <fullName evidence="5">Uracil phosphoribosyltransferase</fullName>
            <shortName evidence="5">UPRTase</shortName>
            <ecNumber evidence="5">2.4.2.9</ecNumber>
        </recommendedName>
    </domain>
</protein>
<dbReference type="CDD" id="cd06223">
    <property type="entry name" value="PRTases_typeI"/>
    <property type="match status" value="1"/>
</dbReference>
<comment type="function">
    <text evidence="5">Regulates transcriptional attenuation of the pyrimidine nucleotide (pyr) operon by binding in a uridine-dependent manner to specific sites on pyr mRNA. This disrupts an antiterminator hairpin in the RNA and favors formation of a downstream transcription terminator, leading to a reduced expression of downstream genes.</text>
</comment>
<dbReference type="NCBIfam" id="NF003548">
    <property type="entry name" value="PRK05205.1-4"/>
    <property type="match status" value="1"/>
</dbReference>
<dbReference type="PANTHER" id="PTHR11608">
    <property type="entry name" value="BIFUNCTIONAL PROTEIN PYRR"/>
    <property type="match status" value="1"/>
</dbReference>
<dbReference type="SUPFAM" id="SSF53271">
    <property type="entry name" value="PRTase-like"/>
    <property type="match status" value="1"/>
</dbReference>
<dbReference type="EMBL" id="SLXT01000004">
    <property type="protein sequence ID" value="TCP68136.1"/>
    <property type="molecule type" value="Genomic_DNA"/>
</dbReference>
<evidence type="ECO:0000313" key="8">
    <source>
        <dbReference type="Proteomes" id="UP000294813"/>
    </source>
</evidence>
<sequence length="224" mass="24888">MTSLLLSVTTGAGSFILVIYLQMDKDVQEDEGKGEQKGRRGKVMEPREKTLLMDAEGVRRAVTRIAHEMVEKNQGTAELVLVGIRRRGVPLAERLQRKINEIENVAVPLGALDITLYRDDLTTLAEQPVILKTEVPFSITGKKVVLVDDVLYTGRTVRAALDALMDLGRPQSIQLAVLLDRGHRELPIRADYVGKNVPTSKKEMVSVCVQEIDGQDSVTIQERM</sequence>
<dbReference type="GO" id="GO:0006353">
    <property type="term" value="P:DNA-templated transcription termination"/>
    <property type="evidence" value="ECO:0007669"/>
    <property type="project" value="UniProtKB-UniRule"/>
</dbReference>
<dbReference type="NCBIfam" id="NF003545">
    <property type="entry name" value="PRK05205.1-1"/>
    <property type="match status" value="1"/>
</dbReference>
<dbReference type="GO" id="GO:0003723">
    <property type="term" value="F:RNA binding"/>
    <property type="evidence" value="ECO:0007669"/>
    <property type="project" value="UniProtKB-UniRule"/>
</dbReference>
<dbReference type="NCBIfam" id="NF003547">
    <property type="entry name" value="PRK05205.1-3"/>
    <property type="match status" value="1"/>
</dbReference>
<keyword evidence="8" id="KW-1185">Reference proteome</keyword>
<evidence type="ECO:0000256" key="3">
    <source>
        <dbReference type="ARBA" id="ARBA00023015"/>
    </source>
</evidence>
<dbReference type="NCBIfam" id="NF003549">
    <property type="entry name" value="PRK05205.1-5"/>
    <property type="match status" value="1"/>
</dbReference>
<organism evidence="7 8">
    <name type="scientific">Heliophilum fasciatum</name>
    <dbReference type="NCBI Taxonomy" id="35700"/>
    <lineage>
        <taxon>Bacteria</taxon>
        <taxon>Bacillati</taxon>
        <taxon>Bacillota</taxon>
        <taxon>Clostridia</taxon>
        <taxon>Eubacteriales</taxon>
        <taxon>Heliobacteriaceae</taxon>
        <taxon>Heliophilum</taxon>
    </lineage>
</organism>
<accession>A0A4V2SY01</accession>
<name>A0A4V2SY01_9FIRM</name>
<dbReference type="FunFam" id="3.40.50.2020:FF:000020">
    <property type="entry name" value="Bifunctional protein PyrR"/>
    <property type="match status" value="1"/>
</dbReference>
<comment type="similarity">
    <text evidence="1 5">Belongs to the purine/pyrimidine phosphoribosyltransferase family. PyrR subfamily.</text>
</comment>
<keyword evidence="2 5" id="KW-0806">Transcription termination</keyword>
<comment type="subunit">
    <text evidence="5">Homodimer and homohexamer; in equilibrium.</text>
</comment>
<evidence type="ECO:0000256" key="4">
    <source>
        <dbReference type="ARBA" id="ARBA00023163"/>
    </source>
</evidence>
<keyword evidence="5 7" id="KW-0808">Transferase</keyword>
<comment type="catalytic activity">
    <reaction evidence="5">
        <text>UMP + diphosphate = 5-phospho-alpha-D-ribose 1-diphosphate + uracil</text>
        <dbReference type="Rhea" id="RHEA:13017"/>
        <dbReference type="ChEBI" id="CHEBI:17568"/>
        <dbReference type="ChEBI" id="CHEBI:33019"/>
        <dbReference type="ChEBI" id="CHEBI:57865"/>
        <dbReference type="ChEBI" id="CHEBI:58017"/>
        <dbReference type="EC" id="2.4.2.9"/>
    </reaction>
</comment>
<reference evidence="7 8" key="1">
    <citation type="submission" date="2019-03" db="EMBL/GenBank/DDBJ databases">
        <title>Genomic Encyclopedia of Type Strains, Phase IV (KMG-IV): sequencing the most valuable type-strain genomes for metagenomic binning, comparative biology and taxonomic classification.</title>
        <authorList>
            <person name="Goeker M."/>
        </authorList>
    </citation>
    <scope>NUCLEOTIDE SEQUENCE [LARGE SCALE GENOMIC DNA]</scope>
    <source>
        <strain evidence="7 8">DSM 11170</strain>
    </source>
</reference>
<proteinExistence type="inferred from homology"/>
<dbReference type="GO" id="GO:0004845">
    <property type="term" value="F:uracil phosphoribosyltransferase activity"/>
    <property type="evidence" value="ECO:0007669"/>
    <property type="project" value="UniProtKB-UniRule"/>
</dbReference>
<dbReference type="InterPro" id="IPR029057">
    <property type="entry name" value="PRTase-like"/>
</dbReference>
<keyword evidence="5 7" id="KW-0328">Glycosyltransferase</keyword>
<keyword evidence="5" id="KW-0694">RNA-binding</keyword>
<gene>
    <name evidence="5" type="primary">pyrR</name>
    <name evidence="7" type="ORF">EDD73_10438</name>
</gene>
<dbReference type="EC" id="2.4.2.9" evidence="5"/>
<comment type="caution">
    <text evidence="7">The sequence shown here is derived from an EMBL/GenBank/DDBJ whole genome shotgun (WGS) entry which is preliminary data.</text>
</comment>
<dbReference type="Gene3D" id="3.40.50.2020">
    <property type="match status" value="1"/>
</dbReference>
<dbReference type="InterPro" id="IPR000836">
    <property type="entry name" value="PRTase_dom"/>
</dbReference>
<evidence type="ECO:0000256" key="2">
    <source>
        <dbReference type="ARBA" id="ARBA00022472"/>
    </source>
</evidence>
<dbReference type="AlphaFoldDB" id="A0A4V2SY01"/>
<feature type="domain" description="Phosphoribosyltransferase" evidence="6">
    <location>
        <begin position="57"/>
        <end position="211"/>
    </location>
</feature>
<dbReference type="Pfam" id="PF00156">
    <property type="entry name" value="Pribosyltran"/>
    <property type="match status" value="1"/>
</dbReference>
<dbReference type="InterPro" id="IPR050137">
    <property type="entry name" value="PyrR_bifunctional"/>
</dbReference>
<feature type="short sequence motif" description="PRPP-binding" evidence="5">
    <location>
        <begin position="144"/>
        <end position="156"/>
    </location>
</feature>
<comment type="function">
    <text evidence="5">Also displays a weak uracil phosphoribosyltransferase activity which is not physiologically significant.</text>
</comment>
<evidence type="ECO:0000259" key="6">
    <source>
        <dbReference type="Pfam" id="PF00156"/>
    </source>
</evidence>
<evidence type="ECO:0000313" key="7">
    <source>
        <dbReference type="EMBL" id="TCP68136.1"/>
    </source>
</evidence>
<dbReference type="PANTHER" id="PTHR11608:SF0">
    <property type="entry name" value="BIFUNCTIONAL PROTEIN PYRR"/>
    <property type="match status" value="1"/>
</dbReference>
<evidence type="ECO:0000256" key="1">
    <source>
        <dbReference type="ARBA" id="ARBA00005565"/>
    </source>
</evidence>
<dbReference type="Proteomes" id="UP000294813">
    <property type="component" value="Unassembled WGS sequence"/>
</dbReference>
<dbReference type="InterPro" id="IPR023050">
    <property type="entry name" value="PyrR"/>
</dbReference>
<dbReference type="HAMAP" id="MF_01219">
    <property type="entry name" value="PyrR"/>
    <property type="match status" value="1"/>
</dbReference>
<evidence type="ECO:0000256" key="5">
    <source>
        <dbReference type="HAMAP-Rule" id="MF_01219"/>
    </source>
</evidence>
<keyword evidence="3 5" id="KW-0805">Transcription regulation</keyword>
<keyword evidence="4 5" id="KW-0804">Transcription</keyword>